<accession>A0A6A6N652</accession>
<proteinExistence type="predicted"/>
<reference evidence="1 2" key="1">
    <citation type="journal article" date="2020" name="Mol. Plant">
        <title>The Chromosome-Based Rubber Tree Genome Provides New Insights into Spurge Genome Evolution and Rubber Biosynthesis.</title>
        <authorList>
            <person name="Liu J."/>
            <person name="Shi C."/>
            <person name="Shi C.C."/>
            <person name="Li W."/>
            <person name="Zhang Q.J."/>
            <person name="Zhang Y."/>
            <person name="Li K."/>
            <person name="Lu H.F."/>
            <person name="Shi C."/>
            <person name="Zhu S.T."/>
            <person name="Xiao Z.Y."/>
            <person name="Nan H."/>
            <person name="Yue Y."/>
            <person name="Zhu X.G."/>
            <person name="Wu Y."/>
            <person name="Hong X.N."/>
            <person name="Fan G.Y."/>
            <person name="Tong Y."/>
            <person name="Zhang D."/>
            <person name="Mao C.L."/>
            <person name="Liu Y.L."/>
            <person name="Hao S.J."/>
            <person name="Liu W.Q."/>
            <person name="Lv M.Q."/>
            <person name="Zhang H.B."/>
            <person name="Liu Y."/>
            <person name="Hu-Tang G.R."/>
            <person name="Wang J.P."/>
            <person name="Wang J.H."/>
            <person name="Sun Y.H."/>
            <person name="Ni S.B."/>
            <person name="Chen W.B."/>
            <person name="Zhang X.C."/>
            <person name="Jiao Y.N."/>
            <person name="Eichler E.E."/>
            <person name="Li G.H."/>
            <person name="Liu X."/>
            <person name="Gao L.Z."/>
        </authorList>
    </citation>
    <scope>NUCLEOTIDE SEQUENCE [LARGE SCALE GENOMIC DNA]</scope>
    <source>
        <strain evidence="2">cv. GT1</strain>
        <tissue evidence="1">Leaf</tissue>
    </source>
</reference>
<keyword evidence="2" id="KW-1185">Reference proteome</keyword>
<evidence type="ECO:0000313" key="1">
    <source>
        <dbReference type="EMBL" id="KAF2320804.1"/>
    </source>
</evidence>
<dbReference type="EMBL" id="JAAGAX010000003">
    <property type="protein sequence ID" value="KAF2320804.1"/>
    <property type="molecule type" value="Genomic_DNA"/>
</dbReference>
<gene>
    <name evidence="1" type="ORF">GH714_030956</name>
</gene>
<protein>
    <submittedName>
        <fullName evidence="1">Uncharacterized protein</fullName>
    </submittedName>
</protein>
<evidence type="ECO:0000313" key="2">
    <source>
        <dbReference type="Proteomes" id="UP000467840"/>
    </source>
</evidence>
<comment type="caution">
    <text evidence="1">The sequence shown here is derived from an EMBL/GenBank/DDBJ whole genome shotgun (WGS) entry which is preliminary data.</text>
</comment>
<organism evidence="1 2">
    <name type="scientific">Hevea brasiliensis</name>
    <name type="common">Para rubber tree</name>
    <name type="synonym">Siphonia brasiliensis</name>
    <dbReference type="NCBI Taxonomy" id="3981"/>
    <lineage>
        <taxon>Eukaryota</taxon>
        <taxon>Viridiplantae</taxon>
        <taxon>Streptophyta</taxon>
        <taxon>Embryophyta</taxon>
        <taxon>Tracheophyta</taxon>
        <taxon>Spermatophyta</taxon>
        <taxon>Magnoliopsida</taxon>
        <taxon>eudicotyledons</taxon>
        <taxon>Gunneridae</taxon>
        <taxon>Pentapetalae</taxon>
        <taxon>rosids</taxon>
        <taxon>fabids</taxon>
        <taxon>Malpighiales</taxon>
        <taxon>Euphorbiaceae</taxon>
        <taxon>Crotonoideae</taxon>
        <taxon>Micrandreae</taxon>
        <taxon>Hevea</taxon>
    </lineage>
</organism>
<dbReference type="AlphaFoldDB" id="A0A6A6N652"/>
<dbReference type="Proteomes" id="UP000467840">
    <property type="component" value="Chromosome 10"/>
</dbReference>
<sequence length="112" mass="12773">MTKKPRTQPRKFASKRYPPSLDLASYVSEIKPHWPKKPRTQPRIKRASKSYPTSLDLGAYVREIMPQWPKKGETKIVEEGNKESTASANLDDGIPDLDSLILEYNDISESND</sequence>
<name>A0A6A6N652_HEVBR</name>